<keyword evidence="2" id="KW-1185">Reference proteome</keyword>
<reference evidence="1" key="1">
    <citation type="submission" date="2021-02" db="EMBL/GenBank/DDBJ databases">
        <authorList>
            <person name="Dougan E. K."/>
            <person name="Rhodes N."/>
            <person name="Thang M."/>
            <person name="Chan C."/>
        </authorList>
    </citation>
    <scope>NUCLEOTIDE SEQUENCE</scope>
</reference>
<name>A0A812PWH6_9DINO</name>
<evidence type="ECO:0000313" key="2">
    <source>
        <dbReference type="Proteomes" id="UP000601435"/>
    </source>
</evidence>
<dbReference type="AlphaFoldDB" id="A0A812PWH6"/>
<dbReference type="OrthoDB" id="409997at2759"/>
<gene>
    <name evidence="1" type="ORF">SNEC2469_LOCUS10274</name>
</gene>
<protein>
    <submittedName>
        <fullName evidence="1">Uncharacterized protein</fullName>
    </submittedName>
</protein>
<accession>A0A812PWH6</accession>
<organism evidence="1 2">
    <name type="scientific">Symbiodinium necroappetens</name>
    <dbReference type="NCBI Taxonomy" id="1628268"/>
    <lineage>
        <taxon>Eukaryota</taxon>
        <taxon>Sar</taxon>
        <taxon>Alveolata</taxon>
        <taxon>Dinophyceae</taxon>
        <taxon>Suessiales</taxon>
        <taxon>Symbiodiniaceae</taxon>
        <taxon>Symbiodinium</taxon>
    </lineage>
</organism>
<dbReference type="Proteomes" id="UP000601435">
    <property type="component" value="Unassembled WGS sequence"/>
</dbReference>
<comment type="caution">
    <text evidence="1">The sequence shown here is derived from an EMBL/GenBank/DDBJ whole genome shotgun (WGS) entry which is preliminary data.</text>
</comment>
<evidence type="ECO:0000313" key="1">
    <source>
        <dbReference type="EMBL" id="CAE7379933.1"/>
    </source>
</evidence>
<dbReference type="EMBL" id="CAJNJA010016393">
    <property type="protein sequence ID" value="CAE7379933.1"/>
    <property type="molecule type" value="Genomic_DNA"/>
</dbReference>
<sequence length="105" mass="12021">MEDAGELVSLLGSKKGENDELQPVEKIVFIMDAMKTTASKRRKITKVRPITLGAHMDVAKIRSLRLPFQVAWRMRLTHHRVLSPVRPVLMHAQEMQLTPGVHRLF</sequence>
<proteinExistence type="predicted"/>